<comment type="caution">
    <text evidence="2">The sequence shown here is derived from an EMBL/GenBank/DDBJ whole genome shotgun (WGS) entry which is preliminary data.</text>
</comment>
<evidence type="ECO:0000313" key="2">
    <source>
        <dbReference type="EMBL" id="KON31018.1"/>
    </source>
</evidence>
<dbReference type="Gene3D" id="3.40.50.150">
    <property type="entry name" value="Vaccinia Virus protein VP39"/>
    <property type="match status" value="1"/>
</dbReference>
<dbReference type="CDD" id="cd02440">
    <property type="entry name" value="AdoMet_MTases"/>
    <property type="match status" value="1"/>
</dbReference>
<dbReference type="PANTHER" id="PTHR23290:SF0">
    <property type="entry name" value="RRNA N6-ADENOSINE-METHYLTRANSFERASE METTL5"/>
    <property type="match status" value="1"/>
</dbReference>
<dbReference type="AlphaFoldDB" id="A0A0M0BR26"/>
<sequence>MRKLELELFLSQIKSQPSPKVGLEQYTVSEVVAANMLYIAAYTNGDIVDKSVLDLGCGTGRLALAASYLGAQFVVGVDIDKTSIITASYNSDKSRPKTRVQWVLADISAVTGNFDTVLQNPPFGVQKRAADRKFLEKALEVGNVVYSLHNHPCVDKQLIRQLKANPSGLVQVEPSPFIEKFVESHSGVVKAVYAMLMTIPRMFDFHIKMKHDFVVDLYLIKKQERRK</sequence>
<name>A0A0M0BR26_9ARCH</name>
<dbReference type="InterPro" id="IPR029063">
    <property type="entry name" value="SAM-dependent_MTases_sf"/>
</dbReference>
<feature type="domain" description="Methyltransferase small" evidence="1">
    <location>
        <begin position="48"/>
        <end position="138"/>
    </location>
</feature>
<accession>A0A0M0BR26</accession>
<dbReference type="InterPro" id="IPR007848">
    <property type="entry name" value="Small_mtfrase_dom"/>
</dbReference>
<dbReference type="SUPFAM" id="SSF53335">
    <property type="entry name" value="S-adenosyl-L-methionine-dependent methyltransferases"/>
    <property type="match status" value="1"/>
</dbReference>
<gene>
    <name evidence="2" type="ORF">AC478_03420</name>
</gene>
<dbReference type="PANTHER" id="PTHR23290">
    <property type="entry name" value="RRNA N6-ADENOSINE-METHYLTRANSFERASE METTL5"/>
    <property type="match status" value="1"/>
</dbReference>
<dbReference type="EMBL" id="LFWV01000045">
    <property type="protein sequence ID" value="KON31018.1"/>
    <property type="molecule type" value="Genomic_DNA"/>
</dbReference>
<organism evidence="2 3">
    <name type="scientific">miscellaneous Crenarchaeota group-1 archaeon SG8-32-3</name>
    <dbReference type="NCBI Taxonomy" id="1685125"/>
    <lineage>
        <taxon>Archaea</taxon>
        <taxon>Candidatus Bathyarchaeota</taxon>
        <taxon>MCG-1</taxon>
    </lineage>
</organism>
<proteinExistence type="predicted"/>
<evidence type="ECO:0000259" key="1">
    <source>
        <dbReference type="Pfam" id="PF05175"/>
    </source>
</evidence>
<dbReference type="InterPro" id="IPR051720">
    <property type="entry name" value="rRNA_MeTrfase/Polyamine_Synth"/>
</dbReference>
<evidence type="ECO:0000313" key="3">
    <source>
        <dbReference type="Proteomes" id="UP000054016"/>
    </source>
</evidence>
<dbReference type="Pfam" id="PF05175">
    <property type="entry name" value="MTS"/>
    <property type="match status" value="1"/>
</dbReference>
<dbReference type="GO" id="GO:0016740">
    <property type="term" value="F:transferase activity"/>
    <property type="evidence" value="ECO:0007669"/>
    <property type="project" value="TreeGrafter"/>
</dbReference>
<dbReference type="Proteomes" id="UP000054016">
    <property type="component" value="Unassembled WGS sequence"/>
</dbReference>
<protein>
    <recommendedName>
        <fullName evidence="1">Methyltransferase small domain-containing protein</fullName>
    </recommendedName>
</protein>
<reference evidence="3" key="1">
    <citation type="submission" date="2015-06" db="EMBL/GenBank/DDBJ databases">
        <title>New insights into the roles of widespread benthic archaea in carbon and nitrogen cycling.</title>
        <authorList>
            <person name="Lazar C.S."/>
            <person name="Baker B.J."/>
            <person name="Seitz K.W."/>
            <person name="Hyde A.S."/>
            <person name="Dick G.J."/>
            <person name="Hinrichs K.-U."/>
            <person name="Teske A.P."/>
        </authorList>
    </citation>
    <scope>NUCLEOTIDE SEQUENCE [LARGE SCALE GENOMIC DNA]</scope>
</reference>